<evidence type="ECO:0000256" key="4">
    <source>
        <dbReference type="ARBA" id="ARBA00022989"/>
    </source>
</evidence>
<feature type="transmembrane region" description="Helical" evidence="6">
    <location>
        <begin position="400"/>
        <end position="418"/>
    </location>
</feature>
<feature type="transmembrane region" description="Helical" evidence="6">
    <location>
        <begin position="305"/>
        <end position="325"/>
    </location>
</feature>
<dbReference type="GO" id="GO:0005886">
    <property type="term" value="C:plasma membrane"/>
    <property type="evidence" value="ECO:0007669"/>
    <property type="project" value="UniProtKB-SubCell"/>
</dbReference>
<accession>A0A8J7C1M1</accession>
<evidence type="ECO:0000256" key="6">
    <source>
        <dbReference type="SAM" id="Phobius"/>
    </source>
</evidence>
<keyword evidence="5 6" id="KW-0472">Membrane</keyword>
<protein>
    <submittedName>
        <fullName evidence="7">Flippase</fullName>
    </submittedName>
</protein>
<evidence type="ECO:0000256" key="5">
    <source>
        <dbReference type="ARBA" id="ARBA00023136"/>
    </source>
</evidence>
<feature type="transmembrane region" description="Helical" evidence="6">
    <location>
        <begin position="224"/>
        <end position="242"/>
    </location>
</feature>
<feature type="transmembrane region" description="Helical" evidence="6">
    <location>
        <begin position="375"/>
        <end position="394"/>
    </location>
</feature>
<dbReference type="InterPro" id="IPR050833">
    <property type="entry name" value="Poly_Biosynth_Transport"/>
</dbReference>
<dbReference type="EMBL" id="JACXWD010000018">
    <property type="protein sequence ID" value="MBD3867920.1"/>
    <property type="molecule type" value="Genomic_DNA"/>
</dbReference>
<dbReference type="CDD" id="cd13128">
    <property type="entry name" value="MATE_Wzx_like"/>
    <property type="match status" value="1"/>
</dbReference>
<sequence>MRTEIKSTLARGTGGGLLARSAGVGIGFLSHVLLARLLQAEEYSRYIYVLTWLNVLVLLGKAGLDTATLRFVAAYRSSGEAGRLRGFLRKSRSIGFTVSVLVAATAGAVVTALSGRLDPVLYSAFLVSCLALPVNGLLAIRSACLQAMKQVIRAELPQSVARPALTLAGAWLLFRILGRAPRSDETLGAYLAAGILALVVVEYWNRSALSGVETAAPPEYETGLWVKTAMPLLLISGFHLVLNQTDTLMLGMIRSTGEAGAYAVASRVTQLIFLGQWAVNAIAAPMFSELHHGGKKERLQEAATYAARAAFLVTVPLAFGLVFFGRQVLAIFSSEFTVAWTALAILAAGQIIHVLCGSVGLLMTMTGRENAAGKIIGMAAVLNIVLNAVLIPRFGLEGAAVSTAVSTAFWNITLVFLVRKRIGIRSTVL</sequence>
<organism evidence="7 8">
    <name type="scientific">Candidatus Polarisedimenticola svalbardensis</name>
    <dbReference type="NCBI Taxonomy" id="2886004"/>
    <lineage>
        <taxon>Bacteria</taxon>
        <taxon>Pseudomonadati</taxon>
        <taxon>Acidobacteriota</taxon>
        <taxon>Candidatus Polarisedimenticolia</taxon>
        <taxon>Candidatus Polarisedimenticolales</taxon>
        <taxon>Candidatus Polarisedimenticolaceae</taxon>
        <taxon>Candidatus Polarisedimenticola</taxon>
    </lineage>
</organism>
<name>A0A8J7C1M1_9BACT</name>
<evidence type="ECO:0000313" key="7">
    <source>
        <dbReference type="EMBL" id="MBD3867920.1"/>
    </source>
</evidence>
<feature type="transmembrane region" description="Helical" evidence="6">
    <location>
        <begin position="120"/>
        <end position="140"/>
    </location>
</feature>
<dbReference type="PANTHER" id="PTHR30250:SF11">
    <property type="entry name" value="O-ANTIGEN TRANSPORTER-RELATED"/>
    <property type="match status" value="1"/>
</dbReference>
<comment type="subcellular location">
    <subcellularLocation>
        <location evidence="1">Cell membrane</location>
        <topology evidence="1">Multi-pass membrane protein</topology>
    </subcellularLocation>
</comment>
<evidence type="ECO:0000256" key="3">
    <source>
        <dbReference type="ARBA" id="ARBA00022692"/>
    </source>
</evidence>
<keyword evidence="2" id="KW-1003">Cell membrane</keyword>
<feature type="transmembrane region" description="Helical" evidence="6">
    <location>
        <begin position="12"/>
        <end position="34"/>
    </location>
</feature>
<dbReference type="PANTHER" id="PTHR30250">
    <property type="entry name" value="PST FAMILY PREDICTED COLANIC ACID TRANSPORTER"/>
    <property type="match status" value="1"/>
</dbReference>
<dbReference type="Proteomes" id="UP000648239">
    <property type="component" value="Unassembled WGS sequence"/>
</dbReference>
<feature type="transmembrane region" description="Helical" evidence="6">
    <location>
        <begin position="94"/>
        <end position="114"/>
    </location>
</feature>
<gene>
    <name evidence="7" type="ORF">IFK94_07340</name>
</gene>
<comment type="caution">
    <text evidence="7">The sequence shown here is derived from an EMBL/GenBank/DDBJ whole genome shotgun (WGS) entry which is preliminary data.</text>
</comment>
<dbReference type="AlphaFoldDB" id="A0A8J7C1M1"/>
<proteinExistence type="predicted"/>
<reference evidence="7 8" key="1">
    <citation type="submission" date="2020-08" db="EMBL/GenBank/DDBJ databases">
        <title>Acidobacteriota in marine sediments use diverse sulfur dissimilation pathways.</title>
        <authorList>
            <person name="Wasmund K."/>
        </authorList>
    </citation>
    <scope>NUCLEOTIDE SEQUENCE [LARGE SCALE GENOMIC DNA]</scope>
    <source>
        <strain evidence="7">MAG AM4</strain>
    </source>
</reference>
<feature type="transmembrane region" description="Helical" evidence="6">
    <location>
        <begin position="337"/>
        <end position="363"/>
    </location>
</feature>
<feature type="transmembrane region" description="Helical" evidence="6">
    <location>
        <begin position="187"/>
        <end position="204"/>
    </location>
</feature>
<evidence type="ECO:0000256" key="2">
    <source>
        <dbReference type="ARBA" id="ARBA00022475"/>
    </source>
</evidence>
<evidence type="ECO:0000256" key="1">
    <source>
        <dbReference type="ARBA" id="ARBA00004651"/>
    </source>
</evidence>
<dbReference type="InterPro" id="IPR002797">
    <property type="entry name" value="Polysacc_synth"/>
</dbReference>
<keyword evidence="3 6" id="KW-0812">Transmembrane</keyword>
<keyword evidence="4 6" id="KW-1133">Transmembrane helix</keyword>
<evidence type="ECO:0000313" key="8">
    <source>
        <dbReference type="Proteomes" id="UP000648239"/>
    </source>
</evidence>
<feature type="transmembrane region" description="Helical" evidence="6">
    <location>
        <begin position="46"/>
        <end position="73"/>
    </location>
</feature>
<dbReference type="Pfam" id="PF01943">
    <property type="entry name" value="Polysacc_synt"/>
    <property type="match status" value="1"/>
</dbReference>